<dbReference type="InterPro" id="IPR014720">
    <property type="entry name" value="dsRBD_dom"/>
</dbReference>
<dbReference type="Proteomes" id="UP001605036">
    <property type="component" value="Unassembled WGS sequence"/>
</dbReference>
<dbReference type="Gene3D" id="3.30.160.20">
    <property type="match status" value="2"/>
</dbReference>
<evidence type="ECO:0000256" key="1">
    <source>
        <dbReference type="ARBA" id="ARBA00022723"/>
    </source>
</evidence>
<name>A0ABD1XRW3_9MARC</name>
<dbReference type="PROSITE" id="PS50142">
    <property type="entry name" value="RNASE_3_2"/>
    <property type="match status" value="1"/>
</dbReference>
<dbReference type="PANTHER" id="PTHR14950:SF37">
    <property type="entry name" value="ENDORIBONUCLEASE DICER"/>
    <property type="match status" value="1"/>
</dbReference>
<feature type="region of interest" description="Disordered" evidence="6">
    <location>
        <begin position="235"/>
        <end position="258"/>
    </location>
</feature>
<sequence>MVKPEQGEFEFVFWRVVTSREVSVLTSGMYTFWDRYPALDPRMYEAPGGRFFGSFSAISGSNLSSYRVIGLSDQLRYLASASFCCVQMQTTSCRVRLLSIGRLMLPRVQLVSVAIASLADVIYGCLVRKSRTELIGQRLTFSGVNHSIFVNFEPRSLVFRQTLALCLMPVCILLLSGMLRESKGSTFPPATRNKHKRVRSGSKKKLSAYWRPPRGRIILVRNRIDTGYADDEMEFSDHTYDTPDGDGNFESHRRSPAQELQVTSADEGHLIANYFFLKYNDLDPGRLTDLKKATVNNENFARIAVKHNFHLHLQHGSAPLQAKINSFVESIQNELDAPGLNSLGLGDLKAPKVLGDIFESIAGAVVVDSGLNTEKLWQIFEPLMQPLVTPDTLLRHPVSELQERCQQRVDDLRYHSYQSDPLTFVVEVYVNEELIASADNTNRTMARKLAARDARLALKQRDQSAEATAEENISSDVLEFTPMDPEAQTNITVDQVQQNYDNLCVKRNCKQTLDELCVSKKWLCEYKCVSEVGPPHARKFTFSVQVLRDQQWSKEYVGNSSPTMRKAKVSAAAKYLQSFK</sequence>
<dbReference type="Gene3D" id="1.10.1520.10">
    <property type="entry name" value="Ribonuclease III domain"/>
    <property type="match status" value="1"/>
</dbReference>
<protein>
    <recommendedName>
        <fullName evidence="11">DRBM domain-containing protein</fullName>
    </recommendedName>
</protein>
<evidence type="ECO:0000313" key="10">
    <source>
        <dbReference type="Proteomes" id="UP001605036"/>
    </source>
</evidence>
<evidence type="ECO:0000313" key="9">
    <source>
        <dbReference type="EMBL" id="KAL2611637.1"/>
    </source>
</evidence>
<dbReference type="InterPro" id="IPR000999">
    <property type="entry name" value="RNase_III_dom"/>
</dbReference>
<dbReference type="GO" id="GO:0016787">
    <property type="term" value="F:hydrolase activity"/>
    <property type="evidence" value="ECO:0007669"/>
    <property type="project" value="UniProtKB-KW"/>
</dbReference>
<dbReference type="PANTHER" id="PTHR14950">
    <property type="entry name" value="DICER-RELATED"/>
    <property type="match status" value="1"/>
</dbReference>
<comment type="caution">
    <text evidence="9">The sequence shown here is derived from an EMBL/GenBank/DDBJ whole genome shotgun (WGS) entry which is preliminary data.</text>
</comment>
<dbReference type="Pfam" id="PF00035">
    <property type="entry name" value="dsrm"/>
    <property type="match status" value="2"/>
</dbReference>
<dbReference type="SMART" id="SM00535">
    <property type="entry name" value="RIBOc"/>
    <property type="match status" value="1"/>
</dbReference>
<dbReference type="GO" id="GO:0046872">
    <property type="term" value="F:metal ion binding"/>
    <property type="evidence" value="ECO:0007669"/>
    <property type="project" value="UniProtKB-KW"/>
</dbReference>
<gene>
    <name evidence="9" type="ORF">R1flu_023329</name>
</gene>
<dbReference type="CDD" id="cd00593">
    <property type="entry name" value="RIBOc"/>
    <property type="match status" value="1"/>
</dbReference>
<dbReference type="InterPro" id="IPR036389">
    <property type="entry name" value="RNase_III_sf"/>
</dbReference>
<organism evidence="9 10">
    <name type="scientific">Riccia fluitans</name>
    <dbReference type="NCBI Taxonomy" id="41844"/>
    <lineage>
        <taxon>Eukaryota</taxon>
        <taxon>Viridiplantae</taxon>
        <taxon>Streptophyta</taxon>
        <taxon>Embryophyta</taxon>
        <taxon>Marchantiophyta</taxon>
        <taxon>Marchantiopsida</taxon>
        <taxon>Marchantiidae</taxon>
        <taxon>Marchantiales</taxon>
        <taxon>Ricciaceae</taxon>
        <taxon>Riccia</taxon>
    </lineage>
</organism>
<evidence type="ECO:0000256" key="4">
    <source>
        <dbReference type="ARBA" id="ARBA00022884"/>
    </source>
</evidence>
<dbReference type="SUPFAM" id="SSF54768">
    <property type="entry name" value="dsRNA-binding domain-like"/>
    <property type="match status" value="2"/>
</dbReference>
<reference evidence="9 10" key="1">
    <citation type="submission" date="2024-09" db="EMBL/GenBank/DDBJ databases">
        <title>Chromosome-scale assembly of Riccia fluitans.</title>
        <authorList>
            <person name="Paukszto L."/>
            <person name="Sawicki J."/>
            <person name="Karawczyk K."/>
            <person name="Piernik-Szablinska J."/>
            <person name="Szczecinska M."/>
            <person name="Mazdziarz M."/>
        </authorList>
    </citation>
    <scope>NUCLEOTIDE SEQUENCE [LARGE SCALE GENOMIC DNA]</scope>
    <source>
        <strain evidence="9">Rf_01</strain>
        <tissue evidence="9">Aerial parts of the thallus</tissue>
    </source>
</reference>
<dbReference type="PROSITE" id="PS50137">
    <property type="entry name" value="DS_RBD"/>
    <property type="match status" value="2"/>
</dbReference>
<keyword evidence="3" id="KW-0460">Magnesium</keyword>
<keyword evidence="1" id="KW-0479">Metal-binding</keyword>
<evidence type="ECO:0000256" key="3">
    <source>
        <dbReference type="ARBA" id="ARBA00022842"/>
    </source>
</evidence>
<evidence type="ECO:0000259" key="8">
    <source>
        <dbReference type="PROSITE" id="PS50142"/>
    </source>
</evidence>
<evidence type="ECO:0008006" key="11">
    <source>
        <dbReference type="Google" id="ProtNLM"/>
    </source>
</evidence>
<dbReference type="SMART" id="SM00358">
    <property type="entry name" value="DSRM"/>
    <property type="match status" value="2"/>
</dbReference>
<accession>A0ABD1XRW3</accession>
<keyword evidence="10" id="KW-1185">Reference proteome</keyword>
<dbReference type="EMBL" id="JBHFFA010000007">
    <property type="protein sequence ID" value="KAL2611637.1"/>
    <property type="molecule type" value="Genomic_DNA"/>
</dbReference>
<evidence type="ECO:0000259" key="7">
    <source>
        <dbReference type="PROSITE" id="PS50137"/>
    </source>
</evidence>
<dbReference type="AlphaFoldDB" id="A0ABD1XRW3"/>
<dbReference type="GO" id="GO:0003723">
    <property type="term" value="F:RNA binding"/>
    <property type="evidence" value="ECO:0007669"/>
    <property type="project" value="UniProtKB-UniRule"/>
</dbReference>
<evidence type="ECO:0000256" key="5">
    <source>
        <dbReference type="PROSITE-ProRule" id="PRU00266"/>
    </source>
</evidence>
<dbReference type="Pfam" id="PF00636">
    <property type="entry name" value="Ribonuclease_3"/>
    <property type="match status" value="1"/>
</dbReference>
<evidence type="ECO:0000256" key="6">
    <source>
        <dbReference type="SAM" id="MobiDB-lite"/>
    </source>
</evidence>
<feature type="domain" description="DRBM" evidence="7">
    <location>
        <begin position="508"/>
        <end position="580"/>
    </location>
</feature>
<feature type="domain" description="RNase III" evidence="8">
    <location>
        <begin position="271"/>
        <end position="370"/>
    </location>
</feature>
<keyword evidence="4 5" id="KW-0694">RNA-binding</keyword>
<keyword evidence="2" id="KW-0378">Hydrolase</keyword>
<dbReference type="SUPFAM" id="SSF69065">
    <property type="entry name" value="RNase III domain-like"/>
    <property type="match status" value="1"/>
</dbReference>
<proteinExistence type="predicted"/>
<evidence type="ECO:0000256" key="2">
    <source>
        <dbReference type="ARBA" id="ARBA00022801"/>
    </source>
</evidence>
<feature type="domain" description="DRBM" evidence="7">
    <location>
        <begin position="396"/>
        <end position="460"/>
    </location>
</feature>